<evidence type="ECO:0000256" key="1">
    <source>
        <dbReference type="SAM" id="MobiDB-lite"/>
    </source>
</evidence>
<proteinExistence type="predicted"/>
<sequence length="115" mass="12348">MAYRGGGSKVGQRRRKSTPVSTERPSTEGPVKLARIVATFPGALSELAAQAQEIAQAGGVSDAEVVRRALRALLADQDPNTKLPKNWEELAEPRSSGKPDTHQDKIEQPEMSIAS</sequence>
<dbReference type="Proteomes" id="UP001500888">
    <property type="component" value="Unassembled WGS sequence"/>
</dbReference>
<feature type="region of interest" description="Disordered" evidence="1">
    <location>
        <begin position="77"/>
        <end position="115"/>
    </location>
</feature>
<protein>
    <recommendedName>
        <fullName evidence="4">Ribbon-helix-helix protein CopG domain-containing protein</fullName>
    </recommendedName>
</protein>
<keyword evidence="3" id="KW-1185">Reference proteome</keyword>
<dbReference type="EMBL" id="BAAAZR010000031">
    <property type="protein sequence ID" value="GAA3832697.1"/>
    <property type="molecule type" value="Genomic_DNA"/>
</dbReference>
<dbReference type="RefSeq" id="WP_344948332.1">
    <property type="nucleotide sequence ID" value="NZ_BAAAZR010000031.1"/>
</dbReference>
<name>A0ABP7J3G2_9ACTN</name>
<comment type="caution">
    <text evidence="2">The sequence shown here is derived from an EMBL/GenBank/DDBJ whole genome shotgun (WGS) entry which is preliminary data.</text>
</comment>
<evidence type="ECO:0008006" key="4">
    <source>
        <dbReference type="Google" id="ProtNLM"/>
    </source>
</evidence>
<reference evidence="3" key="1">
    <citation type="journal article" date="2019" name="Int. J. Syst. Evol. Microbiol.">
        <title>The Global Catalogue of Microorganisms (GCM) 10K type strain sequencing project: providing services to taxonomists for standard genome sequencing and annotation.</title>
        <authorList>
            <consortium name="The Broad Institute Genomics Platform"/>
            <consortium name="The Broad Institute Genome Sequencing Center for Infectious Disease"/>
            <person name="Wu L."/>
            <person name="Ma J."/>
        </authorList>
    </citation>
    <scope>NUCLEOTIDE SEQUENCE [LARGE SCALE GENOMIC DNA]</scope>
    <source>
        <strain evidence="3">JCM 16908</strain>
    </source>
</reference>
<feature type="region of interest" description="Disordered" evidence="1">
    <location>
        <begin position="1"/>
        <end position="30"/>
    </location>
</feature>
<evidence type="ECO:0000313" key="3">
    <source>
        <dbReference type="Proteomes" id="UP001500888"/>
    </source>
</evidence>
<evidence type="ECO:0000313" key="2">
    <source>
        <dbReference type="EMBL" id="GAA3832697.1"/>
    </source>
</evidence>
<gene>
    <name evidence="2" type="ORF">GCM10022226_62480</name>
</gene>
<organism evidence="2 3">
    <name type="scientific">Sphaerisporangium flaviroseum</name>
    <dbReference type="NCBI Taxonomy" id="509199"/>
    <lineage>
        <taxon>Bacteria</taxon>
        <taxon>Bacillati</taxon>
        <taxon>Actinomycetota</taxon>
        <taxon>Actinomycetes</taxon>
        <taxon>Streptosporangiales</taxon>
        <taxon>Streptosporangiaceae</taxon>
        <taxon>Sphaerisporangium</taxon>
    </lineage>
</organism>
<accession>A0ABP7J3G2</accession>
<feature type="compositionally biased region" description="Basic and acidic residues" evidence="1">
    <location>
        <begin position="85"/>
        <end position="108"/>
    </location>
</feature>